<sequence>MITIKEASLSELKKVRDIALKTWPLTFANILTPEQIDYMLNWMYQLDALTQQVIKKKHIFLLAEEGDRSLGFCSYELHAKSPSKTKIHKIYILPEAQGKGVGKKLIQEVALIAKKNGDNHLFLNVNKYNQSAIDFYSKIGFYEDFKEVIDIGNGFVMDDVVMELKIS</sequence>
<keyword evidence="3" id="KW-1185">Reference proteome</keyword>
<reference evidence="2 3" key="1">
    <citation type="submission" date="2018-03" db="EMBL/GenBank/DDBJ databases">
        <title>Genomic Encyclopedia of Archaeal and Bacterial Type Strains, Phase II (KMG-II): from individual species to whole genera.</title>
        <authorList>
            <person name="Goeker M."/>
        </authorList>
    </citation>
    <scope>NUCLEOTIDE SEQUENCE [LARGE SCALE GENOMIC DNA]</scope>
    <source>
        <strain evidence="2 3">DSM 28057</strain>
    </source>
</reference>
<evidence type="ECO:0000313" key="2">
    <source>
        <dbReference type="EMBL" id="PSL07541.1"/>
    </source>
</evidence>
<proteinExistence type="predicted"/>
<keyword evidence="2" id="KW-0689">Ribosomal protein</keyword>
<dbReference type="CDD" id="cd04301">
    <property type="entry name" value="NAT_SF"/>
    <property type="match status" value="1"/>
</dbReference>
<dbReference type="Proteomes" id="UP000240708">
    <property type="component" value="Unassembled WGS sequence"/>
</dbReference>
<name>A0A2P8EDK6_9BACT</name>
<organism evidence="2 3">
    <name type="scientific">Cecembia rubra</name>
    <dbReference type="NCBI Taxonomy" id="1485585"/>
    <lineage>
        <taxon>Bacteria</taxon>
        <taxon>Pseudomonadati</taxon>
        <taxon>Bacteroidota</taxon>
        <taxon>Cytophagia</taxon>
        <taxon>Cytophagales</taxon>
        <taxon>Cyclobacteriaceae</taxon>
        <taxon>Cecembia</taxon>
    </lineage>
</organism>
<dbReference type="OrthoDB" id="9800604at2"/>
<accession>A0A2P8EDK6</accession>
<dbReference type="GO" id="GO:0016747">
    <property type="term" value="F:acyltransferase activity, transferring groups other than amino-acyl groups"/>
    <property type="evidence" value="ECO:0007669"/>
    <property type="project" value="InterPro"/>
</dbReference>
<dbReference type="PROSITE" id="PS51186">
    <property type="entry name" value="GNAT"/>
    <property type="match status" value="1"/>
</dbReference>
<dbReference type="SUPFAM" id="SSF55729">
    <property type="entry name" value="Acyl-CoA N-acyltransferases (Nat)"/>
    <property type="match status" value="1"/>
</dbReference>
<evidence type="ECO:0000313" key="3">
    <source>
        <dbReference type="Proteomes" id="UP000240708"/>
    </source>
</evidence>
<dbReference type="Pfam" id="PF00583">
    <property type="entry name" value="Acetyltransf_1"/>
    <property type="match status" value="1"/>
</dbReference>
<dbReference type="PANTHER" id="PTHR43617">
    <property type="entry name" value="L-AMINO ACID N-ACETYLTRANSFERASE"/>
    <property type="match status" value="1"/>
</dbReference>
<protein>
    <submittedName>
        <fullName evidence="2">Ribosomal protein S18 acetylase RimI-like enzyme</fullName>
    </submittedName>
</protein>
<feature type="domain" description="N-acetyltransferase" evidence="1">
    <location>
        <begin position="2"/>
        <end position="167"/>
    </location>
</feature>
<dbReference type="RefSeq" id="WP_106565616.1">
    <property type="nucleotide sequence ID" value="NZ_JAUVYL010000029.1"/>
</dbReference>
<dbReference type="InterPro" id="IPR000182">
    <property type="entry name" value="GNAT_dom"/>
</dbReference>
<comment type="caution">
    <text evidence="2">The sequence shown here is derived from an EMBL/GenBank/DDBJ whole genome shotgun (WGS) entry which is preliminary data.</text>
</comment>
<keyword evidence="2" id="KW-0687">Ribonucleoprotein</keyword>
<evidence type="ECO:0000259" key="1">
    <source>
        <dbReference type="PROSITE" id="PS51186"/>
    </source>
</evidence>
<dbReference type="InterPro" id="IPR016181">
    <property type="entry name" value="Acyl_CoA_acyltransferase"/>
</dbReference>
<dbReference type="GO" id="GO:0005840">
    <property type="term" value="C:ribosome"/>
    <property type="evidence" value="ECO:0007669"/>
    <property type="project" value="UniProtKB-KW"/>
</dbReference>
<gene>
    <name evidence="2" type="ORF">CLV48_101473</name>
</gene>
<dbReference type="InterPro" id="IPR050276">
    <property type="entry name" value="MshD_Acetyltransferase"/>
</dbReference>
<dbReference type="EMBL" id="PYGF01000001">
    <property type="protein sequence ID" value="PSL07541.1"/>
    <property type="molecule type" value="Genomic_DNA"/>
</dbReference>
<dbReference type="AlphaFoldDB" id="A0A2P8EDK6"/>
<dbReference type="Gene3D" id="3.40.630.30">
    <property type="match status" value="1"/>
</dbReference>